<feature type="domain" description="HTH araC/xylS-type" evidence="4">
    <location>
        <begin position="180"/>
        <end position="278"/>
    </location>
</feature>
<dbReference type="PANTHER" id="PTHR43280:SF2">
    <property type="entry name" value="HTH-TYPE TRANSCRIPTIONAL REGULATOR EXSA"/>
    <property type="match status" value="1"/>
</dbReference>
<dbReference type="Gene3D" id="1.10.10.60">
    <property type="entry name" value="Homeodomain-like"/>
    <property type="match status" value="2"/>
</dbReference>
<accession>A0ABW1UE30</accession>
<dbReference type="InterPro" id="IPR018060">
    <property type="entry name" value="HTH_AraC"/>
</dbReference>
<dbReference type="SMART" id="SM00342">
    <property type="entry name" value="HTH_ARAC"/>
    <property type="match status" value="1"/>
</dbReference>
<organism evidence="5 6">
    <name type="scientific">Lactiplantibacillus daoliensis</name>
    <dbReference type="NCBI Taxonomy" id="2559916"/>
    <lineage>
        <taxon>Bacteria</taxon>
        <taxon>Bacillati</taxon>
        <taxon>Bacillota</taxon>
        <taxon>Bacilli</taxon>
        <taxon>Lactobacillales</taxon>
        <taxon>Lactobacillaceae</taxon>
        <taxon>Lactiplantibacillus</taxon>
    </lineage>
</organism>
<keyword evidence="3" id="KW-0804">Transcription</keyword>
<evidence type="ECO:0000313" key="6">
    <source>
        <dbReference type="Proteomes" id="UP001596227"/>
    </source>
</evidence>
<reference evidence="6" key="1">
    <citation type="journal article" date="2019" name="Int. J. Syst. Evol. Microbiol.">
        <title>The Global Catalogue of Microorganisms (GCM) 10K type strain sequencing project: providing services to taxonomists for standard genome sequencing and annotation.</title>
        <authorList>
            <consortium name="The Broad Institute Genomics Platform"/>
            <consortium name="The Broad Institute Genome Sequencing Center for Infectious Disease"/>
            <person name="Wu L."/>
            <person name="Ma J."/>
        </authorList>
    </citation>
    <scope>NUCLEOTIDE SEQUENCE [LARGE SCALE GENOMIC DNA]</scope>
    <source>
        <strain evidence="6">CCM 8934</strain>
    </source>
</reference>
<gene>
    <name evidence="5" type="ORF">ACFQH1_00305</name>
</gene>
<evidence type="ECO:0000256" key="1">
    <source>
        <dbReference type="ARBA" id="ARBA00023015"/>
    </source>
</evidence>
<dbReference type="Pfam" id="PF12833">
    <property type="entry name" value="HTH_18"/>
    <property type="match status" value="1"/>
</dbReference>
<comment type="caution">
    <text evidence="5">The sequence shown here is derived from an EMBL/GenBank/DDBJ whole genome shotgun (WGS) entry which is preliminary data.</text>
</comment>
<proteinExistence type="predicted"/>
<evidence type="ECO:0000256" key="2">
    <source>
        <dbReference type="ARBA" id="ARBA00023125"/>
    </source>
</evidence>
<dbReference type="RefSeq" id="WP_137607908.1">
    <property type="nucleotide sequence ID" value="NZ_BJDH01000008.1"/>
</dbReference>
<keyword evidence="6" id="KW-1185">Reference proteome</keyword>
<dbReference type="PANTHER" id="PTHR43280">
    <property type="entry name" value="ARAC-FAMILY TRANSCRIPTIONAL REGULATOR"/>
    <property type="match status" value="1"/>
</dbReference>
<dbReference type="Gene3D" id="2.60.120.10">
    <property type="entry name" value="Jelly Rolls"/>
    <property type="match status" value="1"/>
</dbReference>
<protein>
    <submittedName>
        <fullName evidence="5">Helix-turn-helix domain-containing protein</fullName>
    </submittedName>
</protein>
<dbReference type="InterPro" id="IPR014710">
    <property type="entry name" value="RmlC-like_jellyroll"/>
</dbReference>
<dbReference type="PROSITE" id="PS01124">
    <property type="entry name" value="HTH_ARAC_FAMILY_2"/>
    <property type="match status" value="1"/>
</dbReference>
<evidence type="ECO:0000256" key="3">
    <source>
        <dbReference type="ARBA" id="ARBA00023163"/>
    </source>
</evidence>
<dbReference type="InterPro" id="IPR013096">
    <property type="entry name" value="Cupin_2"/>
</dbReference>
<dbReference type="InterPro" id="IPR011051">
    <property type="entry name" value="RmlC_Cupin_sf"/>
</dbReference>
<dbReference type="EMBL" id="JBHSSB010000003">
    <property type="protein sequence ID" value="MFC6293692.1"/>
    <property type="molecule type" value="Genomic_DNA"/>
</dbReference>
<dbReference type="SUPFAM" id="SSF46689">
    <property type="entry name" value="Homeodomain-like"/>
    <property type="match status" value="2"/>
</dbReference>
<keyword evidence="1" id="KW-0805">Transcription regulation</keyword>
<keyword evidence="2" id="KW-0238">DNA-binding</keyword>
<dbReference type="SUPFAM" id="SSF51182">
    <property type="entry name" value="RmlC-like cupins"/>
    <property type="match status" value="1"/>
</dbReference>
<evidence type="ECO:0000313" key="5">
    <source>
        <dbReference type="EMBL" id="MFC6293692.1"/>
    </source>
</evidence>
<dbReference type="InterPro" id="IPR009057">
    <property type="entry name" value="Homeodomain-like_sf"/>
</dbReference>
<dbReference type="Proteomes" id="UP001596227">
    <property type="component" value="Unassembled WGS sequence"/>
</dbReference>
<sequence>MELDHYSELHEQVHFDHNVPMRIFRGYDRGHALIVPHMHEALEIIYLTKGELKVMDATRHFILETGQFHIFNSNSVHSTLFDGPLLKGIVLQISFRFIRELVPDADLVHFSAKMGTPDAKRTVIRLLNQLLQLATSHEEYSYLSVYSRLMTLLRSLFTDFKVPSSVRERRLSEKYFKRIQKITTYIEQHYTETVTLTDLATQVNLNPAYLSRFIKKHFGLTFYAYLTNIRLDHAYSQLVTTDNSIMLIAEQVGFANYAQFNKEFKLRYQQLPKIIRRHATQIVK</sequence>
<evidence type="ECO:0000259" key="4">
    <source>
        <dbReference type="PROSITE" id="PS01124"/>
    </source>
</evidence>
<dbReference type="Pfam" id="PF07883">
    <property type="entry name" value="Cupin_2"/>
    <property type="match status" value="1"/>
</dbReference>
<name>A0ABW1UE30_9LACO</name>